<sequence length="218" mass="24650">MTPNKEDYIKAIYELGGEQNVVSNKSLVKALSVSAASVTEMNGRLLKENLLTHTPYQGVKLTEEGLRIANKLIRKHRLWEVFLSEKLGYDWNEVHADADLLEHVSSDSLIERLNLFLGEPKFDPHGGVIPNKDGTTQKVDHIPLVDVKVGRQLIIKEVDDQQEFLEYLLHKDVQLGKQYTLKNIEAYEGPLTLETPEGSKTIISHKAAFKILVKEILN</sequence>
<comment type="subcellular location">
    <subcellularLocation>
        <location evidence="1">Cytoplasm</location>
    </subcellularLocation>
</comment>
<keyword evidence="5" id="KW-0678">Repressor</keyword>
<evidence type="ECO:0000256" key="5">
    <source>
        <dbReference type="ARBA" id="ARBA00022491"/>
    </source>
</evidence>
<dbReference type="InterPro" id="IPR022687">
    <property type="entry name" value="HTH_DTXR"/>
</dbReference>
<dbReference type="SMART" id="SM00529">
    <property type="entry name" value="HTH_DTXR"/>
    <property type="match status" value="1"/>
</dbReference>
<dbReference type="STRING" id="258723.GCA_900169305_01231"/>
<name>A0A1I3YV18_9LACT</name>
<dbReference type="Proteomes" id="UP000199589">
    <property type="component" value="Unassembled WGS sequence"/>
</dbReference>
<dbReference type="Pfam" id="PF01325">
    <property type="entry name" value="Fe_dep_repress"/>
    <property type="match status" value="1"/>
</dbReference>
<evidence type="ECO:0000256" key="7">
    <source>
        <dbReference type="ARBA" id="ARBA00023125"/>
    </source>
</evidence>
<evidence type="ECO:0000256" key="2">
    <source>
        <dbReference type="ARBA" id="ARBA00007871"/>
    </source>
</evidence>
<keyword evidence="6" id="KW-0805">Transcription regulation</keyword>
<keyword evidence="8" id="KW-0010">Activator</keyword>
<dbReference type="EMBL" id="FOSJ01000025">
    <property type="protein sequence ID" value="SFK35630.1"/>
    <property type="molecule type" value="Genomic_DNA"/>
</dbReference>
<protein>
    <recommendedName>
        <fullName evidence="11">Manganese transport regulator</fullName>
    </recommendedName>
</protein>
<dbReference type="Pfam" id="PF04023">
    <property type="entry name" value="FeoA"/>
    <property type="match status" value="1"/>
</dbReference>
<dbReference type="GO" id="GO:0046983">
    <property type="term" value="F:protein dimerization activity"/>
    <property type="evidence" value="ECO:0007669"/>
    <property type="project" value="InterPro"/>
</dbReference>
<organism evidence="13 14">
    <name type="scientific">Marinilactibacillus piezotolerans</name>
    <dbReference type="NCBI Taxonomy" id="258723"/>
    <lineage>
        <taxon>Bacteria</taxon>
        <taxon>Bacillati</taxon>
        <taxon>Bacillota</taxon>
        <taxon>Bacilli</taxon>
        <taxon>Lactobacillales</taxon>
        <taxon>Carnobacteriaceae</taxon>
        <taxon>Marinilactibacillus</taxon>
    </lineage>
</organism>
<dbReference type="GO" id="GO:0005737">
    <property type="term" value="C:cytoplasm"/>
    <property type="evidence" value="ECO:0007669"/>
    <property type="project" value="UniProtKB-SubCell"/>
</dbReference>
<accession>A0A1I3YV18</accession>
<dbReference type="PROSITE" id="PS50944">
    <property type="entry name" value="HTH_DTXR"/>
    <property type="match status" value="1"/>
</dbReference>
<dbReference type="Gene3D" id="1.10.10.10">
    <property type="entry name" value="Winged helix-like DNA-binding domain superfamily/Winged helix DNA-binding domain"/>
    <property type="match status" value="1"/>
</dbReference>
<dbReference type="PANTHER" id="PTHR33238">
    <property type="entry name" value="IRON (METAL) DEPENDENT REPRESSOR, DTXR FAMILY"/>
    <property type="match status" value="1"/>
</dbReference>
<dbReference type="AlphaFoldDB" id="A0A1I3YV18"/>
<evidence type="ECO:0000259" key="12">
    <source>
        <dbReference type="PROSITE" id="PS50944"/>
    </source>
</evidence>
<evidence type="ECO:0000256" key="11">
    <source>
        <dbReference type="ARBA" id="ARBA00032593"/>
    </source>
</evidence>
<evidence type="ECO:0000256" key="10">
    <source>
        <dbReference type="ARBA" id="ARBA00023211"/>
    </source>
</evidence>
<evidence type="ECO:0000256" key="6">
    <source>
        <dbReference type="ARBA" id="ARBA00023015"/>
    </source>
</evidence>
<dbReference type="SUPFAM" id="SSF47979">
    <property type="entry name" value="Iron-dependent repressor protein, dimerization domain"/>
    <property type="match status" value="1"/>
</dbReference>
<comment type="subunit">
    <text evidence="3">Homodimer.</text>
</comment>
<evidence type="ECO:0000313" key="14">
    <source>
        <dbReference type="Proteomes" id="UP000199589"/>
    </source>
</evidence>
<dbReference type="RefSeq" id="WP_091897748.1">
    <property type="nucleotide sequence ID" value="NZ_FOSJ01000025.1"/>
</dbReference>
<keyword evidence="9" id="KW-0804">Transcription</keyword>
<dbReference type="Pfam" id="PF02742">
    <property type="entry name" value="Fe_dep_repr_C"/>
    <property type="match status" value="1"/>
</dbReference>
<dbReference type="Gene3D" id="2.30.30.90">
    <property type="match status" value="1"/>
</dbReference>
<evidence type="ECO:0000256" key="9">
    <source>
        <dbReference type="ARBA" id="ARBA00023163"/>
    </source>
</evidence>
<keyword evidence="4" id="KW-0963">Cytoplasm</keyword>
<dbReference type="GO" id="GO:0003700">
    <property type="term" value="F:DNA-binding transcription factor activity"/>
    <property type="evidence" value="ECO:0007669"/>
    <property type="project" value="InterPro"/>
</dbReference>
<keyword evidence="14" id="KW-1185">Reference proteome</keyword>
<dbReference type="InterPro" id="IPR036388">
    <property type="entry name" value="WH-like_DNA-bd_sf"/>
</dbReference>
<dbReference type="GO" id="GO:0003677">
    <property type="term" value="F:DNA binding"/>
    <property type="evidence" value="ECO:0007669"/>
    <property type="project" value="UniProtKB-KW"/>
</dbReference>
<keyword evidence="7" id="KW-0238">DNA-binding</keyword>
<evidence type="ECO:0000256" key="4">
    <source>
        <dbReference type="ARBA" id="ARBA00022490"/>
    </source>
</evidence>
<dbReference type="InterPro" id="IPR050536">
    <property type="entry name" value="DtxR_MntR_Metal-Reg"/>
</dbReference>
<dbReference type="InterPro" id="IPR022689">
    <property type="entry name" value="Iron_dep_repressor"/>
</dbReference>
<reference evidence="14" key="1">
    <citation type="submission" date="2016-10" db="EMBL/GenBank/DDBJ databases">
        <authorList>
            <person name="Varghese N."/>
            <person name="Submissions S."/>
        </authorList>
    </citation>
    <scope>NUCLEOTIDE SEQUENCE [LARGE SCALE GENOMIC DNA]</scope>
    <source>
        <strain evidence="14">DSM 16108</strain>
    </source>
</reference>
<evidence type="ECO:0000313" key="13">
    <source>
        <dbReference type="EMBL" id="SFK35630.1"/>
    </source>
</evidence>
<dbReference type="SUPFAM" id="SSF46785">
    <property type="entry name" value="Winged helix' DNA-binding domain"/>
    <property type="match status" value="1"/>
</dbReference>
<dbReference type="PANTHER" id="PTHR33238:SF11">
    <property type="entry name" value="TRANSCRIPTIONAL REGULATOR MNTR"/>
    <property type="match status" value="1"/>
</dbReference>
<feature type="domain" description="HTH dtxR-type" evidence="12">
    <location>
        <begin position="1"/>
        <end position="62"/>
    </location>
</feature>
<proteinExistence type="inferred from homology"/>
<gene>
    <name evidence="13" type="ORF">SAMN04488569_102533</name>
</gene>
<dbReference type="InterPro" id="IPR036390">
    <property type="entry name" value="WH_DNA-bd_sf"/>
</dbReference>
<evidence type="ECO:0000256" key="8">
    <source>
        <dbReference type="ARBA" id="ARBA00023159"/>
    </source>
</evidence>
<dbReference type="OrthoDB" id="9791355at2"/>
<dbReference type="InterPro" id="IPR036421">
    <property type="entry name" value="Fe_dep_repressor_sf"/>
</dbReference>
<dbReference type="InterPro" id="IPR038157">
    <property type="entry name" value="FeoA_core_dom"/>
</dbReference>
<dbReference type="Gene3D" id="1.10.60.10">
    <property type="entry name" value="Iron dependent repressor, metal binding and dimerisation domain"/>
    <property type="match status" value="1"/>
</dbReference>
<evidence type="ECO:0000256" key="1">
    <source>
        <dbReference type="ARBA" id="ARBA00004496"/>
    </source>
</evidence>
<evidence type="ECO:0000256" key="3">
    <source>
        <dbReference type="ARBA" id="ARBA00011738"/>
    </source>
</evidence>
<comment type="similarity">
    <text evidence="2">Belongs to the DtxR/MntR family.</text>
</comment>
<dbReference type="InterPro" id="IPR007167">
    <property type="entry name" value="Fe-transptr_FeoA-like"/>
</dbReference>
<dbReference type="GO" id="GO:0046914">
    <property type="term" value="F:transition metal ion binding"/>
    <property type="evidence" value="ECO:0007669"/>
    <property type="project" value="InterPro"/>
</dbReference>
<dbReference type="InterPro" id="IPR001367">
    <property type="entry name" value="Fe_dep_repressor"/>
</dbReference>
<keyword evidence="10" id="KW-0464">Manganese</keyword>